<reference evidence="2 3" key="1">
    <citation type="submission" date="2024-04" db="EMBL/GenBank/DDBJ databases">
        <title>Tritrichomonas musculus Genome.</title>
        <authorList>
            <person name="Alves-Ferreira E."/>
            <person name="Grigg M."/>
            <person name="Lorenzi H."/>
            <person name="Galac M."/>
        </authorList>
    </citation>
    <scope>NUCLEOTIDE SEQUENCE [LARGE SCALE GENOMIC DNA]</scope>
    <source>
        <strain evidence="2 3">EAF2021</strain>
    </source>
</reference>
<keyword evidence="1" id="KW-0472">Membrane</keyword>
<gene>
    <name evidence="2" type="ORF">M9Y10_001254</name>
</gene>
<proteinExistence type="predicted"/>
<dbReference type="InterPro" id="IPR016024">
    <property type="entry name" value="ARM-type_fold"/>
</dbReference>
<evidence type="ECO:0000313" key="2">
    <source>
        <dbReference type="EMBL" id="KAK8898959.1"/>
    </source>
</evidence>
<keyword evidence="1" id="KW-1133">Transmembrane helix</keyword>
<evidence type="ECO:0000313" key="3">
    <source>
        <dbReference type="Proteomes" id="UP001470230"/>
    </source>
</evidence>
<sequence length="436" mass="50770">MELYKYTYNYTHDNKTVDFTQAQLNDFDEMNYIIGSESNISENIINEIALISNENTEIDQFIQSLQFIAEQSKLSDACIYLFENDVHQILYSRIKESTKFSNPFIITLFLIIMNNILTLTNKLLPILMSEFQQILYNIVNRYSCGPPQVVHIIFDTFLVLMKPNTHISLFLYYIQFFKVYLKVPNPCIDPDLTKKSFQCCNRMFEIPHDGLLKCMLENDFVYDCCIHMNRKTPSFFEACQLMGNIANLNRYLIDHLPDDFFTELMSDLLEDPDDKIVSAALKVCQSFTSIVTLRELLIDEKPIFTKILKCGERNFNVKQCSIELLTALMESKSTNLEKNIEEYGTLDFFVDYIETGDVEMIGHVLSALQYLICHFIENYLSKSKIPNCQPPFVSVLLNSSTLYQSITDLRFSTDTNYDTIQEATYIVYDLFSKYVK</sequence>
<dbReference type="EMBL" id="JAPFFF010000001">
    <property type="protein sequence ID" value="KAK8898959.1"/>
    <property type="molecule type" value="Genomic_DNA"/>
</dbReference>
<keyword evidence="1" id="KW-0812">Transmembrane</keyword>
<organism evidence="2 3">
    <name type="scientific">Tritrichomonas musculus</name>
    <dbReference type="NCBI Taxonomy" id="1915356"/>
    <lineage>
        <taxon>Eukaryota</taxon>
        <taxon>Metamonada</taxon>
        <taxon>Parabasalia</taxon>
        <taxon>Tritrichomonadida</taxon>
        <taxon>Tritrichomonadidae</taxon>
        <taxon>Tritrichomonas</taxon>
    </lineage>
</organism>
<dbReference type="Gene3D" id="1.25.10.10">
    <property type="entry name" value="Leucine-rich Repeat Variant"/>
    <property type="match status" value="1"/>
</dbReference>
<feature type="transmembrane region" description="Helical" evidence="1">
    <location>
        <begin position="100"/>
        <end position="119"/>
    </location>
</feature>
<name>A0ABR2L6I2_9EUKA</name>
<comment type="caution">
    <text evidence="2">The sequence shown here is derived from an EMBL/GenBank/DDBJ whole genome shotgun (WGS) entry which is preliminary data.</text>
</comment>
<dbReference type="InterPro" id="IPR011989">
    <property type="entry name" value="ARM-like"/>
</dbReference>
<dbReference type="Proteomes" id="UP001470230">
    <property type="component" value="Unassembled WGS sequence"/>
</dbReference>
<accession>A0ABR2L6I2</accession>
<evidence type="ECO:0000256" key="1">
    <source>
        <dbReference type="SAM" id="Phobius"/>
    </source>
</evidence>
<dbReference type="SUPFAM" id="SSF48371">
    <property type="entry name" value="ARM repeat"/>
    <property type="match status" value="1"/>
</dbReference>
<keyword evidence="3" id="KW-1185">Reference proteome</keyword>
<protein>
    <submittedName>
        <fullName evidence="2">Uncharacterized protein</fullName>
    </submittedName>
</protein>